<evidence type="ECO:0000256" key="1">
    <source>
        <dbReference type="SAM" id="SignalP"/>
    </source>
</evidence>
<dbReference type="RefSeq" id="WP_067597437.1">
    <property type="nucleotide sequence ID" value="NZ_CP015963.1"/>
</dbReference>
<dbReference type="Gene3D" id="3.40.50.150">
    <property type="entry name" value="Vaccinia Virus protein VP39"/>
    <property type="match status" value="1"/>
</dbReference>
<feature type="chain" id="PRO_5022020703" evidence="1">
    <location>
        <begin position="22"/>
        <end position="246"/>
    </location>
</feature>
<dbReference type="Proteomes" id="UP000320547">
    <property type="component" value="Unassembled WGS sequence"/>
</dbReference>
<feature type="signal peptide" evidence="1">
    <location>
        <begin position="1"/>
        <end position="21"/>
    </location>
</feature>
<proteinExistence type="predicted"/>
<comment type="caution">
    <text evidence="2">The sequence shown here is derived from an EMBL/GenBank/DDBJ whole genome shotgun (WGS) entry which is preliminary data.</text>
</comment>
<evidence type="ECO:0000313" key="3">
    <source>
        <dbReference type="Proteomes" id="UP000320547"/>
    </source>
</evidence>
<dbReference type="PIRSF" id="PIRSF031679">
    <property type="entry name" value="Mtase_Alr7345_prd"/>
    <property type="match status" value="1"/>
</dbReference>
<sequence length="246" mass="26966">MRELLTGLSALAMLASSPAHADRVEDAIESQDRTDADRALDEGRMPAEVLHFADIQDGETVADFMAGGGYYTAMIADLVGPEGTVYALNPATFHNEEEWTARTASHSNIRPIATGNRALVLPPDSVNTMFSHLTFHDIYWKSERFQMERIDEGAMLANWFAALKPGGQVIIVDHVGPSGDTREVVDAYHRINPAAVIADMEAAGFVLAGQSDMLRRSDDNPTISVFDASVRGKTDRFVMKFHKSVK</sequence>
<protein>
    <submittedName>
        <fullName evidence="2">Putative methyltransferase</fullName>
    </submittedName>
</protein>
<gene>
    <name evidence="2" type="ORF">JN10_0029</name>
</gene>
<reference evidence="2 3" key="1">
    <citation type="submission" date="2019-07" db="EMBL/GenBank/DDBJ databases">
        <title>Genomic Encyclopedia of Archaeal and Bacterial Type Strains, Phase II (KMG-II): from individual species to whole genera.</title>
        <authorList>
            <person name="Goeker M."/>
        </authorList>
    </citation>
    <scope>NUCLEOTIDE SEQUENCE [LARGE SCALE GENOMIC DNA]</scope>
    <source>
        <strain evidence="2 3">ATCC BAA-2084</strain>
    </source>
</reference>
<dbReference type="OrthoDB" id="9342567at2"/>
<dbReference type="AlphaFoldDB" id="A0A562US32"/>
<dbReference type="InterPro" id="IPR016980">
    <property type="entry name" value="S-AdoMet-dep_MeTrfase_Alr7345"/>
</dbReference>
<keyword evidence="3" id="KW-1185">Reference proteome</keyword>
<dbReference type="InterPro" id="IPR029063">
    <property type="entry name" value="SAM-dependent_MTases_sf"/>
</dbReference>
<accession>A0A562US32</accession>
<keyword evidence="2" id="KW-0808">Transferase</keyword>
<dbReference type="SUPFAM" id="SSF53335">
    <property type="entry name" value="S-adenosyl-L-methionine-dependent methyltransferases"/>
    <property type="match status" value="1"/>
</dbReference>
<name>A0A562US32_9SPHN</name>
<dbReference type="STRING" id="476157.GCA_001663155_00711"/>
<dbReference type="EMBL" id="VLLK01000001">
    <property type="protein sequence ID" value="TWJ08419.1"/>
    <property type="molecule type" value="Genomic_DNA"/>
</dbReference>
<dbReference type="GO" id="GO:0032259">
    <property type="term" value="P:methylation"/>
    <property type="evidence" value="ECO:0007669"/>
    <property type="project" value="UniProtKB-KW"/>
</dbReference>
<evidence type="ECO:0000313" key="2">
    <source>
        <dbReference type="EMBL" id="TWJ08419.1"/>
    </source>
</evidence>
<keyword evidence="1" id="KW-0732">Signal</keyword>
<organism evidence="2 3">
    <name type="scientific">Altererythrobacter ishigakiensis</name>
    <dbReference type="NCBI Taxonomy" id="476157"/>
    <lineage>
        <taxon>Bacteria</taxon>
        <taxon>Pseudomonadati</taxon>
        <taxon>Pseudomonadota</taxon>
        <taxon>Alphaproteobacteria</taxon>
        <taxon>Sphingomonadales</taxon>
        <taxon>Erythrobacteraceae</taxon>
        <taxon>Altererythrobacter</taxon>
    </lineage>
</organism>
<keyword evidence="2" id="KW-0489">Methyltransferase</keyword>
<dbReference type="GO" id="GO:0008168">
    <property type="term" value="F:methyltransferase activity"/>
    <property type="evidence" value="ECO:0007669"/>
    <property type="project" value="UniProtKB-KW"/>
</dbReference>